<reference evidence="1" key="1">
    <citation type="submission" date="2020-05" db="EMBL/GenBank/DDBJ databases">
        <authorList>
            <person name="Rincon C."/>
            <person name="Sanders R I."/>
            <person name="Robbins C."/>
            <person name="Chaturvedi A."/>
        </authorList>
    </citation>
    <scope>NUCLEOTIDE SEQUENCE</scope>
    <source>
        <strain evidence="1">CHB12</strain>
    </source>
</reference>
<organism evidence="1 2">
    <name type="scientific">Rhizophagus irregularis</name>
    <dbReference type="NCBI Taxonomy" id="588596"/>
    <lineage>
        <taxon>Eukaryota</taxon>
        <taxon>Fungi</taxon>
        <taxon>Fungi incertae sedis</taxon>
        <taxon>Mucoromycota</taxon>
        <taxon>Glomeromycotina</taxon>
        <taxon>Glomeromycetes</taxon>
        <taxon>Glomerales</taxon>
        <taxon>Glomeraceae</taxon>
        <taxon>Rhizophagus</taxon>
    </lineage>
</organism>
<evidence type="ECO:0008006" key="3">
    <source>
        <dbReference type="Google" id="ProtNLM"/>
    </source>
</evidence>
<accession>A0A915ZV76</accession>
<gene>
    <name evidence="1" type="ORF">CHRIB12_LOCUS20676</name>
</gene>
<protein>
    <recommendedName>
        <fullName evidence="3">Sel1 repeat family protein</fullName>
    </recommendedName>
</protein>
<proteinExistence type="predicted"/>
<evidence type="ECO:0000313" key="1">
    <source>
        <dbReference type="EMBL" id="CAB5388620.1"/>
    </source>
</evidence>
<comment type="caution">
    <text evidence="1">The sequence shown here is derived from an EMBL/GenBank/DDBJ whole genome shotgun (WGS) entry which is preliminary data.</text>
</comment>
<name>A0A915ZV76_9GLOM</name>
<dbReference type="AlphaFoldDB" id="A0A915ZV76"/>
<dbReference type="OrthoDB" id="2384430at2759"/>
<dbReference type="Proteomes" id="UP000684084">
    <property type="component" value="Unassembled WGS sequence"/>
</dbReference>
<evidence type="ECO:0000313" key="2">
    <source>
        <dbReference type="Proteomes" id="UP000684084"/>
    </source>
</evidence>
<sequence length="72" mass="8425">MDDAINEHKKGKKQFAWQSFSYHSEAKYCEGVAINSIEALKYLKMAANQENPAAMYIIGKAYLECWGWYRKR</sequence>
<dbReference type="EMBL" id="CAGKOT010000062">
    <property type="protein sequence ID" value="CAB5388620.1"/>
    <property type="molecule type" value="Genomic_DNA"/>
</dbReference>